<feature type="transmembrane region" description="Helical" evidence="6">
    <location>
        <begin position="299"/>
        <end position="320"/>
    </location>
</feature>
<dbReference type="GO" id="GO:0022857">
    <property type="term" value="F:transmembrane transporter activity"/>
    <property type="evidence" value="ECO:0007669"/>
    <property type="project" value="InterPro"/>
</dbReference>
<keyword evidence="2" id="KW-0813">Transport</keyword>
<feature type="domain" description="Major facilitator superfamily (MFS) profile" evidence="7">
    <location>
        <begin position="21"/>
        <end position="420"/>
    </location>
</feature>
<protein>
    <submittedName>
        <fullName evidence="8">MFS family permease</fullName>
    </submittedName>
</protein>
<feature type="transmembrane region" description="Helical" evidence="6">
    <location>
        <begin position="399"/>
        <end position="416"/>
    </location>
</feature>
<proteinExistence type="predicted"/>
<feature type="transmembrane region" description="Helical" evidence="6">
    <location>
        <begin position="176"/>
        <end position="196"/>
    </location>
</feature>
<accession>A0A7W9AIR2</accession>
<dbReference type="InterPro" id="IPR044770">
    <property type="entry name" value="MFS_spinster-like"/>
</dbReference>
<keyword evidence="9" id="KW-1185">Reference proteome</keyword>
<dbReference type="InterPro" id="IPR036259">
    <property type="entry name" value="MFS_trans_sf"/>
</dbReference>
<dbReference type="SUPFAM" id="SSF103473">
    <property type="entry name" value="MFS general substrate transporter"/>
    <property type="match status" value="1"/>
</dbReference>
<sequence>MDISGDRSREGHSLEADRWYVLFVMTLVYTVNIADRFVVSTLIEPIKIEFQLSDSAVGLLTGAALAIFYVAAGIPLGILADRANRKRMIAIALTSWSLLTALCGLTQNFWQLLFVRMAVGVGEAGGIPPSQSLLADKFQPRMRAFAMSLFSIGAAAGAAIGASLGGYLVDAYGWRVVLYAFGLAGLPLALLLAITVKEPLRGRLDSRPVAKMASMGETFRFVLGQKALLHILAGATVLTYWGWGMVWWTPAFLLRSHHISLSDSGQMLGLMHGVGGIGATLVTAYLMKQLAYRDARFQTWFIALATLLPTVPSIFAYSLGSDRLSILALWFFVPTIYIYIGPSFALVQNLVPAIMRSQVCAWFLFCVNIANLLIAPVLIGSLSDVLKPHLENPAESLRYILVGTAFTGFWAAWHYYTAGRYLRADLVRAGSEANL</sequence>
<feature type="transmembrane region" description="Helical" evidence="6">
    <location>
        <begin position="227"/>
        <end position="248"/>
    </location>
</feature>
<dbReference type="EMBL" id="JACIJC010000004">
    <property type="protein sequence ID" value="MBB5686323.1"/>
    <property type="molecule type" value="Genomic_DNA"/>
</dbReference>
<comment type="subcellular location">
    <subcellularLocation>
        <location evidence="1">Membrane</location>
        <topology evidence="1">Multi-pass membrane protein</topology>
    </subcellularLocation>
</comment>
<comment type="caution">
    <text evidence="8">The sequence shown here is derived from an EMBL/GenBank/DDBJ whole genome shotgun (WGS) entry which is preliminary data.</text>
</comment>
<dbReference type="Gene3D" id="1.20.1250.20">
    <property type="entry name" value="MFS general substrate transporter like domains"/>
    <property type="match status" value="1"/>
</dbReference>
<evidence type="ECO:0000259" key="7">
    <source>
        <dbReference type="PROSITE" id="PS50850"/>
    </source>
</evidence>
<dbReference type="InterPro" id="IPR011701">
    <property type="entry name" value="MFS"/>
</dbReference>
<feature type="transmembrane region" description="Helical" evidence="6">
    <location>
        <begin position="268"/>
        <end position="287"/>
    </location>
</feature>
<feature type="transmembrane region" description="Helical" evidence="6">
    <location>
        <begin position="144"/>
        <end position="164"/>
    </location>
</feature>
<dbReference type="PANTHER" id="PTHR23505:SF79">
    <property type="entry name" value="PROTEIN SPINSTER"/>
    <property type="match status" value="1"/>
</dbReference>
<evidence type="ECO:0000256" key="2">
    <source>
        <dbReference type="ARBA" id="ARBA00022448"/>
    </source>
</evidence>
<dbReference type="PANTHER" id="PTHR23505">
    <property type="entry name" value="SPINSTER"/>
    <property type="match status" value="1"/>
</dbReference>
<keyword evidence="4 6" id="KW-1133">Transmembrane helix</keyword>
<keyword evidence="5 6" id="KW-0472">Membrane</keyword>
<dbReference type="Proteomes" id="UP000549617">
    <property type="component" value="Unassembled WGS sequence"/>
</dbReference>
<dbReference type="PROSITE" id="PS50850">
    <property type="entry name" value="MFS"/>
    <property type="match status" value="1"/>
</dbReference>
<feature type="transmembrane region" description="Helical" evidence="6">
    <location>
        <begin position="20"/>
        <end position="39"/>
    </location>
</feature>
<dbReference type="CDD" id="cd17328">
    <property type="entry name" value="MFS_spinster_like"/>
    <property type="match status" value="1"/>
</dbReference>
<evidence type="ECO:0000256" key="5">
    <source>
        <dbReference type="ARBA" id="ARBA00023136"/>
    </source>
</evidence>
<gene>
    <name evidence="8" type="ORF">FHS49_002347</name>
</gene>
<reference evidence="8 9" key="1">
    <citation type="submission" date="2020-08" db="EMBL/GenBank/DDBJ databases">
        <title>Genomic Encyclopedia of Type Strains, Phase IV (KMG-IV): sequencing the most valuable type-strain genomes for metagenomic binning, comparative biology and taxonomic classification.</title>
        <authorList>
            <person name="Goeker M."/>
        </authorList>
    </citation>
    <scope>NUCLEOTIDE SEQUENCE [LARGE SCALE GENOMIC DNA]</scope>
    <source>
        <strain evidence="8 9">DSM 25079</strain>
    </source>
</reference>
<dbReference type="AlphaFoldDB" id="A0A7W9AIR2"/>
<evidence type="ECO:0000313" key="9">
    <source>
        <dbReference type="Proteomes" id="UP000549617"/>
    </source>
</evidence>
<dbReference type="InterPro" id="IPR020846">
    <property type="entry name" value="MFS_dom"/>
</dbReference>
<evidence type="ECO:0000256" key="4">
    <source>
        <dbReference type="ARBA" id="ARBA00022989"/>
    </source>
</evidence>
<dbReference type="Pfam" id="PF07690">
    <property type="entry name" value="MFS_1"/>
    <property type="match status" value="1"/>
</dbReference>
<evidence type="ECO:0000256" key="3">
    <source>
        <dbReference type="ARBA" id="ARBA00022692"/>
    </source>
</evidence>
<evidence type="ECO:0000313" key="8">
    <source>
        <dbReference type="EMBL" id="MBB5686323.1"/>
    </source>
</evidence>
<feature type="transmembrane region" description="Helical" evidence="6">
    <location>
        <begin position="359"/>
        <end position="379"/>
    </location>
</feature>
<keyword evidence="3 6" id="KW-0812">Transmembrane</keyword>
<evidence type="ECO:0000256" key="6">
    <source>
        <dbReference type="SAM" id="Phobius"/>
    </source>
</evidence>
<organism evidence="8 9">
    <name type="scientific">Sphingobium boeckii</name>
    <dbReference type="NCBI Taxonomy" id="1082345"/>
    <lineage>
        <taxon>Bacteria</taxon>
        <taxon>Pseudomonadati</taxon>
        <taxon>Pseudomonadota</taxon>
        <taxon>Alphaproteobacteria</taxon>
        <taxon>Sphingomonadales</taxon>
        <taxon>Sphingomonadaceae</taxon>
        <taxon>Sphingobium</taxon>
    </lineage>
</organism>
<dbReference type="GO" id="GO:0016020">
    <property type="term" value="C:membrane"/>
    <property type="evidence" value="ECO:0007669"/>
    <property type="project" value="UniProtKB-SubCell"/>
</dbReference>
<feature type="transmembrane region" description="Helical" evidence="6">
    <location>
        <begin position="326"/>
        <end position="347"/>
    </location>
</feature>
<evidence type="ECO:0000256" key="1">
    <source>
        <dbReference type="ARBA" id="ARBA00004141"/>
    </source>
</evidence>
<feature type="transmembrane region" description="Helical" evidence="6">
    <location>
        <begin position="59"/>
        <end position="80"/>
    </location>
</feature>
<name>A0A7W9AIR2_9SPHN</name>